<reference evidence="8 9" key="1">
    <citation type="submission" date="2024-02" db="EMBL/GenBank/DDBJ databases">
        <title>De novo assembly and annotation of 12 fungi associated with fruit tree decline syndrome in Ontario, Canada.</title>
        <authorList>
            <person name="Sulman M."/>
            <person name="Ellouze W."/>
            <person name="Ilyukhin E."/>
        </authorList>
    </citation>
    <scope>NUCLEOTIDE SEQUENCE [LARGE SCALE GENOMIC DNA]</scope>
    <source>
        <strain evidence="8 9">M97-236</strain>
    </source>
</reference>
<dbReference type="EMBL" id="JAKIXB020000005">
    <property type="protein sequence ID" value="KAL1608609.1"/>
    <property type="molecule type" value="Genomic_DNA"/>
</dbReference>
<feature type="transmembrane region" description="Helical" evidence="6">
    <location>
        <begin position="52"/>
        <end position="79"/>
    </location>
</feature>
<keyword evidence="4 6" id="KW-0472">Membrane</keyword>
<evidence type="ECO:0000256" key="3">
    <source>
        <dbReference type="ARBA" id="ARBA00022989"/>
    </source>
</evidence>
<dbReference type="PANTHER" id="PTHR23502">
    <property type="entry name" value="MAJOR FACILITATOR SUPERFAMILY"/>
    <property type="match status" value="1"/>
</dbReference>
<feature type="transmembrane region" description="Helical" evidence="6">
    <location>
        <begin position="327"/>
        <end position="348"/>
    </location>
</feature>
<evidence type="ECO:0000313" key="9">
    <source>
        <dbReference type="Proteomes" id="UP001521222"/>
    </source>
</evidence>
<feature type="transmembrane region" description="Helical" evidence="6">
    <location>
        <begin position="144"/>
        <end position="167"/>
    </location>
</feature>
<dbReference type="Pfam" id="PF07690">
    <property type="entry name" value="MFS_1"/>
    <property type="match status" value="1"/>
</dbReference>
<evidence type="ECO:0000256" key="4">
    <source>
        <dbReference type="ARBA" id="ARBA00023136"/>
    </source>
</evidence>
<feature type="transmembrane region" description="Helical" evidence="6">
    <location>
        <begin position="121"/>
        <end position="138"/>
    </location>
</feature>
<feature type="transmembrane region" description="Helical" evidence="6">
    <location>
        <begin position="289"/>
        <end position="315"/>
    </location>
</feature>
<evidence type="ECO:0000256" key="1">
    <source>
        <dbReference type="ARBA" id="ARBA00004141"/>
    </source>
</evidence>
<feature type="transmembrane region" description="Helical" evidence="6">
    <location>
        <begin position="464"/>
        <end position="484"/>
    </location>
</feature>
<feature type="transmembrane region" description="Helical" evidence="6">
    <location>
        <begin position="206"/>
        <end position="228"/>
    </location>
</feature>
<dbReference type="PANTHER" id="PTHR23502:SF160">
    <property type="entry name" value="MAJOR FACILITATOR SUPERFAMILY (MFS) PROFILE DOMAIN-CONTAINING PROTEIN-RELATED"/>
    <property type="match status" value="1"/>
</dbReference>
<accession>A0ABR3RX24</accession>
<feature type="region of interest" description="Disordered" evidence="5">
    <location>
        <begin position="1"/>
        <end position="44"/>
    </location>
</feature>
<keyword evidence="3 6" id="KW-1133">Transmembrane helix</keyword>
<dbReference type="Proteomes" id="UP001521222">
    <property type="component" value="Unassembled WGS sequence"/>
</dbReference>
<dbReference type="InterPro" id="IPR036259">
    <property type="entry name" value="MFS_trans_sf"/>
</dbReference>
<dbReference type="SUPFAM" id="SSF103473">
    <property type="entry name" value="MFS general substrate transporter"/>
    <property type="match status" value="1"/>
</dbReference>
<organism evidence="8 9">
    <name type="scientific">Nothophoma quercina</name>
    <dbReference type="NCBI Taxonomy" id="749835"/>
    <lineage>
        <taxon>Eukaryota</taxon>
        <taxon>Fungi</taxon>
        <taxon>Dikarya</taxon>
        <taxon>Ascomycota</taxon>
        <taxon>Pezizomycotina</taxon>
        <taxon>Dothideomycetes</taxon>
        <taxon>Pleosporomycetidae</taxon>
        <taxon>Pleosporales</taxon>
        <taxon>Pleosporineae</taxon>
        <taxon>Didymellaceae</taxon>
        <taxon>Nothophoma</taxon>
    </lineage>
</organism>
<keyword evidence="2 6" id="KW-0812">Transmembrane</keyword>
<gene>
    <name evidence="8" type="ORF">SLS59_001799</name>
</gene>
<dbReference type="InterPro" id="IPR020846">
    <property type="entry name" value="MFS_dom"/>
</dbReference>
<feature type="domain" description="Major facilitator superfamily (MFS) profile" evidence="7">
    <location>
        <begin position="54"/>
        <end position="489"/>
    </location>
</feature>
<keyword evidence="9" id="KW-1185">Reference proteome</keyword>
<evidence type="ECO:0000256" key="5">
    <source>
        <dbReference type="SAM" id="MobiDB-lite"/>
    </source>
</evidence>
<feature type="transmembrane region" description="Helical" evidence="6">
    <location>
        <begin position="369"/>
        <end position="388"/>
    </location>
</feature>
<evidence type="ECO:0000313" key="8">
    <source>
        <dbReference type="EMBL" id="KAL1608609.1"/>
    </source>
</evidence>
<feature type="compositionally biased region" description="Basic and acidic residues" evidence="5">
    <location>
        <begin position="1"/>
        <end position="18"/>
    </location>
</feature>
<comment type="caution">
    <text evidence="8">The sequence shown here is derived from an EMBL/GenBank/DDBJ whole genome shotgun (WGS) entry which is preliminary data.</text>
</comment>
<name>A0ABR3RX24_9PLEO</name>
<evidence type="ECO:0000256" key="6">
    <source>
        <dbReference type="SAM" id="Phobius"/>
    </source>
</evidence>
<feature type="transmembrane region" description="Helical" evidence="6">
    <location>
        <begin position="91"/>
        <end position="109"/>
    </location>
</feature>
<feature type="transmembrane region" description="Helical" evidence="6">
    <location>
        <begin position="400"/>
        <end position="420"/>
    </location>
</feature>
<dbReference type="InterPro" id="IPR011701">
    <property type="entry name" value="MFS"/>
</dbReference>
<evidence type="ECO:0000256" key="2">
    <source>
        <dbReference type="ARBA" id="ARBA00022692"/>
    </source>
</evidence>
<dbReference type="Gene3D" id="1.20.1250.20">
    <property type="entry name" value="MFS general substrate transporter like domains"/>
    <property type="match status" value="1"/>
</dbReference>
<feature type="transmembrane region" description="Helical" evidence="6">
    <location>
        <begin position="432"/>
        <end position="452"/>
    </location>
</feature>
<comment type="subcellular location">
    <subcellularLocation>
        <location evidence="1">Membrane</location>
        <topology evidence="1">Multi-pass membrane protein</topology>
    </subcellularLocation>
</comment>
<protein>
    <recommendedName>
        <fullName evidence="7">Major facilitator superfamily (MFS) profile domain-containing protein</fullName>
    </recommendedName>
</protein>
<sequence>MASQKLKAEAGVVDHIENSADDVESSKPEVVAPIPGSQDPNNPKNWPNSQKYWTFGTVCFFSFLATVNTSKFVVAIAALTKEFHEGQVRTGYLVSFSVLALGLGNFVWVAMLRLCGRRPTFLLAILCLAVFNCWSAFAKSYNSLMGATVLAGLAAGGGEAPISTVVADLFHAQERGAMMMLFHVALSCGFFVGPAINAAIAEFVGWRWLCGWIAVAALANFAVGLFTIHETAYVHRIVDPDTSTYTNSSQYPPKKSFAQQLSLTSGYNHDMKFWVVIWNMISIITYPSVLWAGLTIGAFVGWNIVVQVTAARFLVIAPYHFTLWKVGVFNFAGLIGALIAMFFGGRLIDIISNRWAARNNGVRVPEFRLPPFLIPSVIGPMGIVAFGLCLAHKTHWIGPAFGHAMQGFGLTAASNVLVTYNVDSYPLLAGEVLVVVFLVRGVTGCLLSLYAYDWVLAEGLANTFGQMAAIQYFFVLFVAVFYFMGSRIRRWTLTYGPSRHVGAY</sequence>
<proteinExistence type="predicted"/>
<dbReference type="PROSITE" id="PS50850">
    <property type="entry name" value="MFS"/>
    <property type="match status" value="1"/>
</dbReference>
<evidence type="ECO:0000259" key="7">
    <source>
        <dbReference type="PROSITE" id="PS50850"/>
    </source>
</evidence>
<feature type="transmembrane region" description="Helical" evidence="6">
    <location>
        <begin position="179"/>
        <end position="200"/>
    </location>
</feature>